<organism evidence="2">
    <name type="scientific">Human papillomavirus</name>
    <dbReference type="NCBI Taxonomy" id="10566"/>
    <lineage>
        <taxon>Viruses</taxon>
        <taxon>Monodnaviria</taxon>
        <taxon>Shotokuvirae</taxon>
        <taxon>Cossaviricota</taxon>
        <taxon>Papovaviricetes</taxon>
        <taxon>Zurhausenvirales</taxon>
        <taxon>Papillomaviridae</taxon>
    </lineage>
</organism>
<sequence length="125" mass="14514">MTVQLLSLLPVLQGGPPKPPQPPQQPSQTPSNHRPPDTPRLSRRALEDLKGKSSFLLPRKSLTFEVGEEEKENDLPYQKEEEQSQLNLSDLLYQLLEKWDHDIDRLRDRVYLDFNDFKSKLGIRP</sequence>
<evidence type="ECO:0000313" key="2">
    <source>
        <dbReference type="EMBL" id="AYA93822.1"/>
    </source>
</evidence>
<accession>A0A385PPM8</accession>
<dbReference type="EMBL" id="MH777224">
    <property type="protein sequence ID" value="AYA93822.1"/>
    <property type="molecule type" value="Genomic_DNA"/>
</dbReference>
<name>A0A385PPM8_9PAPI</name>
<proteinExistence type="predicted"/>
<feature type="region of interest" description="Disordered" evidence="1">
    <location>
        <begin position="1"/>
        <end position="41"/>
    </location>
</feature>
<reference evidence="2" key="1">
    <citation type="journal article" date="2018" name="Nat. Med.">
        <title>Expanded skin virome in DOCK8-deficient patients.</title>
        <authorList>
            <consortium name="NISC Comparative Sequencing Program"/>
            <person name="Tirosh O."/>
            <person name="Conlan S."/>
            <person name="Deming C."/>
            <person name="Lee-Lin S.Q."/>
            <person name="Huang X."/>
            <person name="Su H.C."/>
            <person name="Freeman A.F."/>
            <person name="Segre J.A."/>
            <person name="Kong H.H."/>
        </authorList>
    </citation>
    <scope>NUCLEOTIDE SEQUENCE</scope>
    <source>
        <strain evidence="2">HPV-mSK_080</strain>
    </source>
</reference>
<protein>
    <submittedName>
        <fullName evidence="2">E4 protein</fullName>
    </submittedName>
</protein>
<evidence type="ECO:0000256" key="1">
    <source>
        <dbReference type="SAM" id="MobiDB-lite"/>
    </source>
</evidence>
<feature type="compositionally biased region" description="Pro residues" evidence="1">
    <location>
        <begin position="16"/>
        <end position="25"/>
    </location>
</feature>